<comment type="catalytic activity">
    <reaction evidence="12">
        <text>L-threonyl-[protein] + ATP = O-phospho-L-threonyl-[protein] + ADP + H(+)</text>
        <dbReference type="Rhea" id="RHEA:46608"/>
        <dbReference type="Rhea" id="RHEA-COMP:11060"/>
        <dbReference type="Rhea" id="RHEA-COMP:11605"/>
        <dbReference type="ChEBI" id="CHEBI:15378"/>
        <dbReference type="ChEBI" id="CHEBI:30013"/>
        <dbReference type="ChEBI" id="CHEBI:30616"/>
        <dbReference type="ChEBI" id="CHEBI:61977"/>
        <dbReference type="ChEBI" id="CHEBI:456216"/>
        <dbReference type="EC" id="2.7.11.1"/>
    </reaction>
</comment>
<dbReference type="SUPFAM" id="SSF56112">
    <property type="entry name" value="Protein kinase-like (PK-like)"/>
    <property type="match status" value="1"/>
</dbReference>
<name>A0AAW0S0S8_9HYPO</name>
<keyword evidence="10" id="KW-0072">Autophagy</keyword>
<evidence type="ECO:0000256" key="8">
    <source>
        <dbReference type="ARBA" id="ARBA00022840"/>
    </source>
</evidence>
<organism evidence="16 17">
    <name type="scientific">Beauveria asiatica</name>
    <dbReference type="NCBI Taxonomy" id="1069075"/>
    <lineage>
        <taxon>Eukaryota</taxon>
        <taxon>Fungi</taxon>
        <taxon>Dikarya</taxon>
        <taxon>Ascomycota</taxon>
        <taxon>Pezizomycotina</taxon>
        <taxon>Sordariomycetes</taxon>
        <taxon>Hypocreomycetidae</taxon>
        <taxon>Hypocreales</taxon>
        <taxon>Cordycipitaceae</taxon>
        <taxon>Beauveria</taxon>
    </lineage>
</organism>
<dbReference type="InterPro" id="IPR011009">
    <property type="entry name" value="Kinase-like_dom_sf"/>
</dbReference>
<evidence type="ECO:0000256" key="2">
    <source>
        <dbReference type="ARBA" id="ARBA00012513"/>
    </source>
</evidence>
<dbReference type="PANTHER" id="PTHR24348:SF22">
    <property type="entry name" value="NON-SPECIFIC SERINE_THREONINE PROTEIN KINASE"/>
    <property type="match status" value="1"/>
</dbReference>
<evidence type="ECO:0000256" key="5">
    <source>
        <dbReference type="ARBA" id="ARBA00022679"/>
    </source>
</evidence>
<dbReference type="Gene3D" id="1.10.510.10">
    <property type="entry name" value="Transferase(Phosphotransferase) domain 1"/>
    <property type="match status" value="1"/>
</dbReference>
<dbReference type="Proteomes" id="UP001397290">
    <property type="component" value="Unassembled WGS sequence"/>
</dbReference>
<dbReference type="Pfam" id="PF00069">
    <property type="entry name" value="Pkinase"/>
    <property type="match status" value="1"/>
</dbReference>
<evidence type="ECO:0000256" key="10">
    <source>
        <dbReference type="ARBA" id="ARBA00023006"/>
    </source>
</evidence>
<dbReference type="GO" id="GO:0005829">
    <property type="term" value="C:cytosol"/>
    <property type="evidence" value="ECO:0007669"/>
    <property type="project" value="TreeGrafter"/>
</dbReference>
<dbReference type="GO" id="GO:0015031">
    <property type="term" value="P:protein transport"/>
    <property type="evidence" value="ECO:0007669"/>
    <property type="project" value="UniProtKB-KW"/>
</dbReference>
<dbReference type="PROSITE" id="PS50011">
    <property type="entry name" value="PROTEIN_KINASE_DOM"/>
    <property type="match status" value="1"/>
</dbReference>
<comment type="subcellular location">
    <subcellularLocation>
        <location evidence="1">Preautophagosomal structure membrane</location>
        <topology evidence="1">Peripheral membrane protein</topology>
    </subcellularLocation>
</comment>
<dbReference type="InterPro" id="IPR000719">
    <property type="entry name" value="Prot_kinase_dom"/>
</dbReference>
<feature type="domain" description="Protein kinase" evidence="15">
    <location>
        <begin position="206"/>
        <end position="451"/>
    </location>
</feature>
<evidence type="ECO:0000256" key="1">
    <source>
        <dbReference type="ARBA" id="ARBA00004623"/>
    </source>
</evidence>
<dbReference type="PANTHER" id="PTHR24348">
    <property type="entry name" value="SERINE/THREONINE-PROTEIN KINASE UNC-51-RELATED"/>
    <property type="match status" value="1"/>
</dbReference>
<keyword evidence="17" id="KW-1185">Reference proteome</keyword>
<dbReference type="PROSITE" id="PS00108">
    <property type="entry name" value="PROTEIN_KINASE_ST"/>
    <property type="match status" value="1"/>
</dbReference>
<dbReference type="GO" id="GO:0004674">
    <property type="term" value="F:protein serine/threonine kinase activity"/>
    <property type="evidence" value="ECO:0007669"/>
    <property type="project" value="UniProtKB-KW"/>
</dbReference>
<gene>
    <name evidence="16" type="ORF">G3M48_000709</name>
</gene>
<evidence type="ECO:0000313" key="17">
    <source>
        <dbReference type="Proteomes" id="UP001397290"/>
    </source>
</evidence>
<keyword evidence="7" id="KW-0418">Kinase</keyword>
<dbReference type="PROSITE" id="PS00107">
    <property type="entry name" value="PROTEIN_KINASE_ATP"/>
    <property type="match status" value="1"/>
</dbReference>
<dbReference type="InterPro" id="IPR017441">
    <property type="entry name" value="Protein_kinase_ATP_BS"/>
</dbReference>
<dbReference type="GO" id="GO:0005524">
    <property type="term" value="F:ATP binding"/>
    <property type="evidence" value="ECO:0007669"/>
    <property type="project" value="UniProtKB-UniRule"/>
</dbReference>
<proteinExistence type="predicted"/>
<evidence type="ECO:0000256" key="4">
    <source>
        <dbReference type="ARBA" id="ARBA00022527"/>
    </source>
</evidence>
<protein>
    <recommendedName>
        <fullName evidence="2">non-specific serine/threonine protein kinase</fullName>
        <ecNumber evidence="2">2.7.11.1</ecNumber>
    </recommendedName>
    <alternativeName>
        <fullName evidence="11">Autophagy-related protein 1</fullName>
    </alternativeName>
</protein>
<sequence length="626" mass="69929">MCANVLFSLKPRSQAASQIVNLYANSHFVVVRDGEQFLDLGLYKSGAADEAPSCIVTMGRAGDIAMPVEWKAISKTHCAFLAAADNQGIMFVDTSSTASCQAYGDDNSRKLLSRGLSQVGGSSCRLRRIEIEVDRRNKAEFDIVWRYPSAELASALQAWREAELLKHPNMADTLPLPAIDEYANARRAADDDIPSQIDAADAARFVLQGSPIGHGGFGTVFRAFDTKAKEVVAVKVQKFHRSTLREIKIHEGLLHDNVVKLLGYTIEEPKSLIRIAMSLQDGNLEDLVHMRYRPLHIADQLLALRVYHDVLKGLDYLNSKGLLHRDVKPANVLYTFRDNHLSFRLGDFGLSNWQHGARTFCGTPQFAAPEIYKHEEQTSAVDMWSLFMTIAWTLDLCGYRSFNWQDYSQQLQWVIVLAKNHWEYLYDVQELVVIDYTKRATAAQMLIKVFKGNGLTTQRINVPKLQPVAPPNKEEIFFGTDGAQERGLRDPSRVIAEPRTLARPLPRPTACRGDAVADMVQNNQNLNLNPESRGDEERVVQEAIEIELTTQERRASENAATKQPAVPALSVAGHRLRARAGVQKRKKTVLLKRAPLAVLENNTWLKKGLELPGAFPEPSTSHLSGD</sequence>
<dbReference type="GO" id="GO:0061709">
    <property type="term" value="P:reticulophagy"/>
    <property type="evidence" value="ECO:0007669"/>
    <property type="project" value="TreeGrafter"/>
</dbReference>
<evidence type="ECO:0000256" key="6">
    <source>
        <dbReference type="ARBA" id="ARBA00022741"/>
    </source>
</evidence>
<evidence type="ECO:0000256" key="12">
    <source>
        <dbReference type="ARBA" id="ARBA00047899"/>
    </source>
</evidence>
<keyword evidence="5" id="KW-0808">Transferase</keyword>
<dbReference type="SMART" id="SM00220">
    <property type="entry name" value="S_TKc"/>
    <property type="match status" value="1"/>
</dbReference>
<evidence type="ECO:0000256" key="7">
    <source>
        <dbReference type="ARBA" id="ARBA00022777"/>
    </source>
</evidence>
<reference evidence="16 17" key="1">
    <citation type="submission" date="2020-02" db="EMBL/GenBank/DDBJ databases">
        <title>Comparative genomics of the hypocrealean fungal genus Beauvera.</title>
        <authorList>
            <person name="Showalter D.N."/>
            <person name="Bushley K.E."/>
            <person name="Rehner S.A."/>
        </authorList>
    </citation>
    <scope>NUCLEOTIDE SEQUENCE [LARGE SCALE GENOMIC DNA]</scope>
    <source>
        <strain evidence="16 17">ARSEF4384</strain>
    </source>
</reference>
<dbReference type="GO" id="GO:0034727">
    <property type="term" value="P:piecemeal microautophagy of the nucleus"/>
    <property type="evidence" value="ECO:0007669"/>
    <property type="project" value="TreeGrafter"/>
</dbReference>
<comment type="caution">
    <text evidence="16">The sequence shown here is derived from an EMBL/GenBank/DDBJ whole genome shotgun (WGS) entry which is preliminary data.</text>
</comment>
<evidence type="ECO:0000256" key="9">
    <source>
        <dbReference type="ARBA" id="ARBA00022927"/>
    </source>
</evidence>
<evidence type="ECO:0000313" key="16">
    <source>
        <dbReference type="EMBL" id="KAK8147918.1"/>
    </source>
</evidence>
<evidence type="ECO:0000256" key="13">
    <source>
        <dbReference type="ARBA" id="ARBA00048679"/>
    </source>
</evidence>
<dbReference type="GO" id="GO:0042594">
    <property type="term" value="P:response to starvation"/>
    <property type="evidence" value="ECO:0007669"/>
    <property type="project" value="TreeGrafter"/>
</dbReference>
<dbReference type="GO" id="GO:0010506">
    <property type="term" value="P:regulation of autophagy"/>
    <property type="evidence" value="ECO:0007669"/>
    <property type="project" value="InterPro"/>
</dbReference>
<dbReference type="CDD" id="cd00180">
    <property type="entry name" value="PKc"/>
    <property type="match status" value="1"/>
</dbReference>
<dbReference type="GO" id="GO:0000045">
    <property type="term" value="P:autophagosome assembly"/>
    <property type="evidence" value="ECO:0007669"/>
    <property type="project" value="TreeGrafter"/>
</dbReference>
<evidence type="ECO:0000259" key="15">
    <source>
        <dbReference type="PROSITE" id="PS50011"/>
    </source>
</evidence>
<keyword evidence="8 14" id="KW-0067">ATP-binding</keyword>
<keyword evidence="3" id="KW-0813">Transport</keyword>
<keyword evidence="4" id="KW-0723">Serine/threonine-protein kinase</keyword>
<accession>A0AAW0S0S8</accession>
<dbReference type="InterPro" id="IPR045269">
    <property type="entry name" value="Atg1-like"/>
</dbReference>
<evidence type="ECO:0000256" key="14">
    <source>
        <dbReference type="PROSITE-ProRule" id="PRU10141"/>
    </source>
</evidence>
<dbReference type="GO" id="GO:0034045">
    <property type="term" value="C:phagophore assembly site membrane"/>
    <property type="evidence" value="ECO:0007669"/>
    <property type="project" value="UniProtKB-SubCell"/>
</dbReference>
<dbReference type="GO" id="GO:0005776">
    <property type="term" value="C:autophagosome"/>
    <property type="evidence" value="ECO:0007669"/>
    <property type="project" value="TreeGrafter"/>
</dbReference>
<dbReference type="EMBL" id="JAAHCF010000117">
    <property type="protein sequence ID" value="KAK8147918.1"/>
    <property type="molecule type" value="Genomic_DNA"/>
</dbReference>
<evidence type="ECO:0000256" key="11">
    <source>
        <dbReference type="ARBA" id="ARBA00030237"/>
    </source>
</evidence>
<dbReference type="GO" id="GO:0000422">
    <property type="term" value="P:autophagy of mitochondrion"/>
    <property type="evidence" value="ECO:0007669"/>
    <property type="project" value="TreeGrafter"/>
</dbReference>
<dbReference type="AlphaFoldDB" id="A0AAW0S0S8"/>
<dbReference type="EC" id="2.7.11.1" evidence="2"/>
<feature type="binding site" evidence="14">
    <location>
        <position position="235"/>
    </location>
    <ligand>
        <name>ATP</name>
        <dbReference type="ChEBI" id="CHEBI:30616"/>
    </ligand>
</feature>
<comment type="catalytic activity">
    <reaction evidence="13">
        <text>L-seryl-[protein] + ATP = O-phospho-L-seryl-[protein] + ADP + H(+)</text>
        <dbReference type="Rhea" id="RHEA:17989"/>
        <dbReference type="Rhea" id="RHEA-COMP:9863"/>
        <dbReference type="Rhea" id="RHEA-COMP:11604"/>
        <dbReference type="ChEBI" id="CHEBI:15378"/>
        <dbReference type="ChEBI" id="CHEBI:29999"/>
        <dbReference type="ChEBI" id="CHEBI:30616"/>
        <dbReference type="ChEBI" id="CHEBI:83421"/>
        <dbReference type="ChEBI" id="CHEBI:456216"/>
        <dbReference type="EC" id="2.7.11.1"/>
    </reaction>
</comment>
<keyword evidence="9" id="KW-0653">Protein transport</keyword>
<dbReference type="InterPro" id="IPR008271">
    <property type="entry name" value="Ser/Thr_kinase_AS"/>
</dbReference>
<keyword evidence="6 14" id="KW-0547">Nucleotide-binding</keyword>
<evidence type="ECO:0000256" key="3">
    <source>
        <dbReference type="ARBA" id="ARBA00022448"/>
    </source>
</evidence>